<dbReference type="EMBL" id="JFCB01000036">
    <property type="protein sequence ID" value="KES03698.1"/>
    <property type="molecule type" value="Genomic_DNA"/>
</dbReference>
<evidence type="ECO:0000256" key="2">
    <source>
        <dbReference type="ARBA" id="ARBA00022801"/>
    </source>
</evidence>
<evidence type="ECO:0000256" key="1">
    <source>
        <dbReference type="ARBA" id="ARBA00007125"/>
    </source>
</evidence>
<dbReference type="SUPFAM" id="SSF53067">
    <property type="entry name" value="Actin-like ATPase domain"/>
    <property type="match status" value="2"/>
</dbReference>
<name>A0A081XJH5_STRTO</name>
<dbReference type="CDD" id="cd24056">
    <property type="entry name" value="ASKHA_NBD_MtPPX1-like"/>
    <property type="match status" value="1"/>
</dbReference>
<dbReference type="AlphaFoldDB" id="A0A081XJH5"/>
<dbReference type="Gene3D" id="3.30.420.150">
    <property type="entry name" value="Exopolyphosphatase. Domain 2"/>
    <property type="match status" value="1"/>
</dbReference>
<gene>
    <name evidence="4" type="ORF">BU52_29270</name>
</gene>
<accession>A0A081XJH5</accession>
<evidence type="ECO:0000259" key="3">
    <source>
        <dbReference type="Pfam" id="PF02541"/>
    </source>
</evidence>
<proteinExistence type="inferred from homology"/>
<evidence type="ECO:0000313" key="5">
    <source>
        <dbReference type="Proteomes" id="UP000028341"/>
    </source>
</evidence>
<keyword evidence="2" id="KW-0378">Hydrolase</keyword>
<dbReference type="Pfam" id="PF02541">
    <property type="entry name" value="Ppx-GppA"/>
    <property type="match status" value="1"/>
</dbReference>
<dbReference type="InterPro" id="IPR050273">
    <property type="entry name" value="GppA/Ppx_hydrolase"/>
</dbReference>
<dbReference type="OrthoDB" id="9793035at2"/>
<dbReference type="Gene3D" id="3.30.420.40">
    <property type="match status" value="1"/>
</dbReference>
<dbReference type="GO" id="GO:0016462">
    <property type="term" value="F:pyrophosphatase activity"/>
    <property type="evidence" value="ECO:0007669"/>
    <property type="project" value="TreeGrafter"/>
</dbReference>
<dbReference type="PANTHER" id="PTHR30005:SF0">
    <property type="entry name" value="RETROGRADE REGULATION PROTEIN 2"/>
    <property type="match status" value="1"/>
</dbReference>
<dbReference type="STRING" id="55952.BU52_29270"/>
<organism evidence="4 5">
    <name type="scientific">Streptomyces toyocaensis</name>
    <dbReference type="NCBI Taxonomy" id="55952"/>
    <lineage>
        <taxon>Bacteria</taxon>
        <taxon>Bacillati</taxon>
        <taxon>Actinomycetota</taxon>
        <taxon>Actinomycetes</taxon>
        <taxon>Kitasatosporales</taxon>
        <taxon>Streptomycetaceae</taxon>
        <taxon>Streptomyces</taxon>
    </lineage>
</organism>
<dbReference type="FunFam" id="3.30.420.150:FF:000006">
    <property type="entry name" value="Ppx/GppA family phosphatase"/>
    <property type="match status" value="1"/>
</dbReference>
<dbReference type="RefSeq" id="WP_037939845.1">
    <property type="nucleotide sequence ID" value="NZ_JBFADL010000068.1"/>
</dbReference>
<feature type="domain" description="Ppx/GppA phosphatase N-terminal" evidence="3">
    <location>
        <begin position="26"/>
        <end position="305"/>
    </location>
</feature>
<dbReference type="InterPro" id="IPR003695">
    <property type="entry name" value="Ppx_GppA_N"/>
</dbReference>
<evidence type="ECO:0000313" key="4">
    <source>
        <dbReference type="EMBL" id="KES03698.1"/>
    </source>
</evidence>
<dbReference type="PANTHER" id="PTHR30005">
    <property type="entry name" value="EXOPOLYPHOSPHATASE"/>
    <property type="match status" value="1"/>
</dbReference>
<protein>
    <submittedName>
        <fullName evidence="4">Exopolyphosphatase</fullName>
    </submittedName>
</protein>
<dbReference type="FunFam" id="3.30.420.40:FF:000138">
    <property type="entry name" value="Exopolyphosphatase 1"/>
    <property type="match status" value="1"/>
</dbReference>
<reference evidence="4 5" key="1">
    <citation type="submission" date="2014-02" db="EMBL/GenBank/DDBJ databases">
        <title>The genome announcement of Streptomyces toyocaensis NRRL15009.</title>
        <authorList>
            <person name="Hong H.-J."/>
            <person name="Kwun M.J."/>
        </authorList>
    </citation>
    <scope>NUCLEOTIDE SEQUENCE [LARGE SCALE GENOMIC DNA]</scope>
    <source>
        <strain evidence="4 5">NRRL 15009</strain>
    </source>
</reference>
<dbReference type="Proteomes" id="UP000028341">
    <property type="component" value="Unassembled WGS sequence"/>
</dbReference>
<keyword evidence="5" id="KW-1185">Reference proteome</keyword>
<dbReference type="eggNOG" id="COG0248">
    <property type="taxonomic scope" value="Bacteria"/>
</dbReference>
<comment type="similarity">
    <text evidence="1">Belongs to the GppA/Ppx family.</text>
</comment>
<dbReference type="InterPro" id="IPR043129">
    <property type="entry name" value="ATPase_NBD"/>
</dbReference>
<sequence length="310" mass="33111">MRLGVLDVGSNTVHLLVVDAHPGACPLPAHSHKTELRLAQLLDDDGAIGPDGVDRLIAVVQEALQAAEDKGVEELLPFATSAVREAGNADDVLARVREETGVELGVLSGEEEARLTFLAARRWYGWSAGKLLVIDIGGGSLEIAYGLDEEPDTAVSLPLGAGRLTAGWLPGDPPEPDDVRALRRHVRTEIARTVGDFSRLGAPDHVVATSKTFKQLARLAGAARSAEGLYVQRELKRESLEAWVPRLAAMSAAERAELPGVSEARAGQLLAGALVAEGAMDLFGVERLEICPWALREGVILRRLDHMDQG</sequence>
<comment type="caution">
    <text evidence="4">The sequence shown here is derived from an EMBL/GenBank/DDBJ whole genome shotgun (WGS) entry which is preliminary data.</text>
</comment>